<dbReference type="AlphaFoldDB" id="A0A0B2RGR5"/>
<dbReference type="EMBL" id="KN651037">
    <property type="protein sequence ID" value="KHN31524.1"/>
    <property type="molecule type" value="Genomic_DNA"/>
</dbReference>
<evidence type="ECO:0000313" key="2">
    <source>
        <dbReference type="EMBL" id="KHN31524.1"/>
    </source>
</evidence>
<dbReference type="PANTHER" id="PTHR34023">
    <property type="entry name" value="RNASE H DOMAIN-CONTAINING PROTEIN"/>
    <property type="match status" value="1"/>
</dbReference>
<dbReference type="InterPro" id="IPR002156">
    <property type="entry name" value="RNaseH_domain"/>
</dbReference>
<dbReference type="InterPro" id="IPR036397">
    <property type="entry name" value="RNaseH_sf"/>
</dbReference>
<dbReference type="CDD" id="cd06222">
    <property type="entry name" value="RNase_H_like"/>
    <property type="match status" value="1"/>
</dbReference>
<protein>
    <recommendedName>
        <fullName evidence="1">RNase H type-1 domain-containing protein</fullName>
    </recommendedName>
</protein>
<dbReference type="GO" id="GO:0004523">
    <property type="term" value="F:RNA-DNA hybrid ribonuclease activity"/>
    <property type="evidence" value="ECO:0007669"/>
    <property type="project" value="InterPro"/>
</dbReference>
<dbReference type="InterPro" id="IPR044730">
    <property type="entry name" value="RNase_H-like_dom_plant"/>
</dbReference>
<accession>A0A0B2RGR5</accession>
<feature type="domain" description="RNase H type-1" evidence="1">
    <location>
        <begin position="7"/>
        <end position="72"/>
    </location>
</feature>
<evidence type="ECO:0000259" key="1">
    <source>
        <dbReference type="Pfam" id="PF13456"/>
    </source>
</evidence>
<dbReference type="GO" id="GO:0003676">
    <property type="term" value="F:nucleic acid binding"/>
    <property type="evidence" value="ECO:0007669"/>
    <property type="project" value="InterPro"/>
</dbReference>
<reference evidence="2" key="1">
    <citation type="submission" date="2014-07" db="EMBL/GenBank/DDBJ databases">
        <title>Identification of a novel salt tolerance gene in wild soybean by whole-genome sequencing.</title>
        <authorList>
            <person name="Lam H.-M."/>
            <person name="Qi X."/>
            <person name="Li M.-W."/>
            <person name="Liu X."/>
            <person name="Xie M."/>
            <person name="Ni M."/>
            <person name="Xu X."/>
        </authorList>
    </citation>
    <scope>NUCLEOTIDE SEQUENCE [LARGE SCALE GENOMIC DNA]</scope>
    <source>
        <tissue evidence="2">Root</tissue>
    </source>
</reference>
<gene>
    <name evidence="2" type="ORF">glysoja_029659</name>
</gene>
<dbReference type="Gene3D" id="3.30.420.10">
    <property type="entry name" value="Ribonuclease H-like superfamily/Ribonuclease H"/>
    <property type="match status" value="1"/>
</dbReference>
<dbReference type="PANTHER" id="PTHR34023:SF5">
    <property type="entry name" value="RNASE H TYPE-1 DOMAIN-CONTAINING PROTEIN"/>
    <property type="match status" value="1"/>
</dbReference>
<name>A0A0B2RGR5_GLYSO</name>
<proteinExistence type="predicted"/>
<dbReference type="Pfam" id="PF13456">
    <property type="entry name" value="RVT_3"/>
    <property type="match status" value="1"/>
</dbReference>
<organism evidence="2">
    <name type="scientific">Glycine soja</name>
    <name type="common">Wild soybean</name>
    <dbReference type="NCBI Taxonomy" id="3848"/>
    <lineage>
        <taxon>Eukaryota</taxon>
        <taxon>Viridiplantae</taxon>
        <taxon>Streptophyta</taxon>
        <taxon>Embryophyta</taxon>
        <taxon>Tracheophyta</taxon>
        <taxon>Spermatophyta</taxon>
        <taxon>Magnoliopsida</taxon>
        <taxon>eudicotyledons</taxon>
        <taxon>Gunneridae</taxon>
        <taxon>Pentapetalae</taxon>
        <taxon>rosids</taxon>
        <taxon>fabids</taxon>
        <taxon>Fabales</taxon>
        <taxon>Fabaceae</taxon>
        <taxon>Papilionoideae</taxon>
        <taxon>50 kb inversion clade</taxon>
        <taxon>NPAAA clade</taxon>
        <taxon>indigoferoid/millettioid clade</taxon>
        <taxon>Phaseoleae</taxon>
        <taxon>Glycine</taxon>
        <taxon>Glycine subgen. Soja</taxon>
    </lineage>
</organism>
<dbReference type="Proteomes" id="UP000053555">
    <property type="component" value="Unassembled WGS sequence"/>
</dbReference>
<sequence>MVCSMRETGFRHLMIETGSLSSIHLIQHQFASFHPFAAMIASIKSLLSFHWEVHISHTLREANACVDVLAKKGPSS</sequence>